<comment type="caution">
    <text evidence="2">The sequence shown here is derived from an EMBL/GenBank/DDBJ whole genome shotgun (WGS) entry which is preliminary data.</text>
</comment>
<protein>
    <submittedName>
        <fullName evidence="2">Uncharacterized protein</fullName>
    </submittedName>
</protein>
<feature type="compositionally biased region" description="Polar residues" evidence="1">
    <location>
        <begin position="315"/>
        <end position="325"/>
    </location>
</feature>
<reference evidence="2" key="1">
    <citation type="submission" date="2024-06" db="EMBL/GenBank/DDBJ databases">
        <authorList>
            <person name="Liu X."/>
            <person name="Lenzi L."/>
            <person name="Haldenby T S."/>
            <person name="Uol C."/>
        </authorList>
    </citation>
    <scope>NUCLEOTIDE SEQUENCE</scope>
</reference>
<evidence type="ECO:0000313" key="2">
    <source>
        <dbReference type="EMBL" id="CAL5129489.1"/>
    </source>
</evidence>
<feature type="compositionally biased region" description="Polar residues" evidence="1">
    <location>
        <begin position="270"/>
        <end position="284"/>
    </location>
</feature>
<dbReference type="EMBL" id="CAXLJL010000002">
    <property type="protein sequence ID" value="CAL5129489.1"/>
    <property type="molecule type" value="Genomic_DNA"/>
</dbReference>
<organism evidence="2 3">
    <name type="scientific">Calicophoron daubneyi</name>
    <name type="common">Rumen fluke</name>
    <name type="synonym">Paramphistomum daubneyi</name>
    <dbReference type="NCBI Taxonomy" id="300641"/>
    <lineage>
        <taxon>Eukaryota</taxon>
        <taxon>Metazoa</taxon>
        <taxon>Spiralia</taxon>
        <taxon>Lophotrochozoa</taxon>
        <taxon>Platyhelminthes</taxon>
        <taxon>Trematoda</taxon>
        <taxon>Digenea</taxon>
        <taxon>Plagiorchiida</taxon>
        <taxon>Pronocephalata</taxon>
        <taxon>Paramphistomoidea</taxon>
        <taxon>Paramphistomidae</taxon>
        <taxon>Calicophoron</taxon>
    </lineage>
</organism>
<feature type="region of interest" description="Disordered" evidence="1">
    <location>
        <begin position="168"/>
        <end position="193"/>
    </location>
</feature>
<evidence type="ECO:0000313" key="3">
    <source>
        <dbReference type="Proteomes" id="UP001497525"/>
    </source>
</evidence>
<dbReference type="AlphaFoldDB" id="A0AAV2SX21"/>
<feature type="region of interest" description="Disordered" evidence="1">
    <location>
        <begin position="208"/>
        <end position="379"/>
    </location>
</feature>
<gene>
    <name evidence="2" type="ORF">CDAUBV1_LOCUS397</name>
</gene>
<feature type="compositionally biased region" description="Basic and acidic residues" evidence="1">
    <location>
        <begin position="181"/>
        <end position="193"/>
    </location>
</feature>
<dbReference type="Proteomes" id="UP001497525">
    <property type="component" value="Unassembled WGS sequence"/>
</dbReference>
<name>A0AAV2SX21_CALDB</name>
<accession>A0AAV2SX21</accession>
<feature type="compositionally biased region" description="Basic and acidic residues" evidence="1">
    <location>
        <begin position="349"/>
        <end position="362"/>
    </location>
</feature>
<sequence>MISSVVRKQPVYLNSEDYKGMKTIKSNEELTKGKRHFYQAHLKTSLFGSENEDQVETANIRDCSQEKNSRHPNPLVCGIPGKQNGDQNGTKNGQSAYGVLGGTVCGDDSYGADYHNDINKSRRAPEYPMKAGRDSQDDILEGDFSQYKQNGRIKEVNDVHHKSTEKFTAEDANNGHFNANKNEEVPKNPVFKDEDKGISDLIKAAQLRAERREQERQEHQVLTSLEDSTLVEPEAQKQRPTLQAPWYTDPNEGIGCFESRKQTKPVKRFSSASLTPFTKSTSQMDFPRYSVQELRESRQPQRRQSHAESAPWYRGSQTRRASNGNPDIYARSSAVIGDGLSKRTNGQPRQREERANEGRPELVKTAVSSIRNSPYAHHE</sequence>
<feature type="compositionally biased region" description="Basic and acidic residues" evidence="1">
    <location>
        <begin position="208"/>
        <end position="219"/>
    </location>
</feature>
<evidence type="ECO:0000256" key="1">
    <source>
        <dbReference type="SAM" id="MobiDB-lite"/>
    </source>
</evidence>
<proteinExistence type="predicted"/>